<protein>
    <submittedName>
        <fullName evidence="1">Uncharacterized protein</fullName>
    </submittedName>
</protein>
<accession>A0A3N4IZF8</accession>
<sequence length="80" mass="9425">MPTLDPPNRLTVPRLWLRHNPRLFSQPWELSSRECPTAQHQIRLNDTFNLYVNLRITNHYQTFSDASNVLLALSRIVLNL</sequence>
<proteinExistence type="predicted"/>
<keyword evidence="2" id="KW-1185">Reference proteome</keyword>
<reference evidence="1 2" key="1">
    <citation type="journal article" date="2018" name="Nat. Ecol. Evol.">
        <title>Pezizomycetes genomes reveal the molecular basis of ectomycorrhizal truffle lifestyle.</title>
        <authorList>
            <person name="Murat C."/>
            <person name="Payen T."/>
            <person name="Noel B."/>
            <person name="Kuo A."/>
            <person name="Morin E."/>
            <person name="Chen J."/>
            <person name="Kohler A."/>
            <person name="Krizsan K."/>
            <person name="Balestrini R."/>
            <person name="Da Silva C."/>
            <person name="Montanini B."/>
            <person name="Hainaut M."/>
            <person name="Levati E."/>
            <person name="Barry K.W."/>
            <person name="Belfiori B."/>
            <person name="Cichocki N."/>
            <person name="Clum A."/>
            <person name="Dockter R.B."/>
            <person name="Fauchery L."/>
            <person name="Guy J."/>
            <person name="Iotti M."/>
            <person name="Le Tacon F."/>
            <person name="Lindquist E.A."/>
            <person name="Lipzen A."/>
            <person name="Malagnac F."/>
            <person name="Mello A."/>
            <person name="Molinier V."/>
            <person name="Miyauchi S."/>
            <person name="Poulain J."/>
            <person name="Riccioni C."/>
            <person name="Rubini A."/>
            <person name="Sitrit Y."/>
            <person name="Splivallo R."/>
            <person name="Traeger S."/>
            <person name="Wang M."/>
            <person name="Zifcakova L."/>
            <person name="Wipf D."/>
            <person name="Zambonelli A."/>
            <person name="Paolocci F."/>
            <person name="Nowrousian M."/>
            <person name="Ottonello S."/>
            <person name="Baldrian P."/>
            <person name="Spatafora J.W."/>
            <person name="Henrissat B."/>
            <person name="Nagy L.G."/>
            <person name="Aury J.M."/>
            <person name="Wincker P."/>
            <person name="Grigoriev I.V."/>
            <person name="Bonfante P."/>
            <person name="Martin F.M."/>
        </authorList>
    </citation>
    <scope>NUCLEOTIDE SEQUENCE [LARGE SCALE GENOMIC DNA]</scope>
    <source>
        <strain evidence="1 2">120613-1</strain>
    </source>
</reference>
<name>A0A3N4IZF8_9PEZI</name>
<evidence type="ECO:0000313" key="1">
    <source>
        <dbReference type="EMBL" id="RPA90168.1"/>
    </source>
</evidence>
<evidence type="ECO:0000313" key="2">
    <source>
        <dbReference type="Proteomes" id="UP000276215"/>
    </source>
</evidence>
<organism evidence="1 2">
    <name type="scientific">Choiromyces venosus 120613-1</name>
    <dbReference type="NCBI Taxonomy" id="1336337"/>
    <lineage>
        <taxon>Eukaryota</taxon>
        <taxon>Fungi</taxon>
        <taxon>Dikarya</taxon>
        <taxon>Ascomycota</taxon>
        <taxon>Pezizomycotina</taxon>
        <taxon>Pezizomycetes</taxon>
        <taxon>Pezizales</taxon>
        <taxon>Tuberaceae</taxon>
        <taxon>Choiromyces</taxon>
    </lineage>
</organism>
<dbReference type="AlphaFoldDB" id="A0A3N4IZF8"/>
<dbReference type="EMBL" id="ML120537">
    <property type="protein sequence ID" value="RPA90168.1"/>
    <property type="molecule type" value="Genomic_DNA"/>
</dbReference>
<gene>
    <name evidence="1" type="ORF">L873DRAFT_1821640</name>
</gene>
<dbReference type="Proteomes" id="UP000276215">
    <property type="component" value="Unassembled WGS sequence"/>
</dbReference>